<dbReference type="InterPro" id="IPR035992">
    <property type="entry name" value="Ricin_B-like_lectins"/>
</dbReference>
<dbReference type="InterPro" id="IPR038765">
    <property type="entry name" value="Papain-like_cys_pep_sf"/>
</dbReference>
<name>A0A8H6X5Z7_9AGAR</name>
<dbReference type="OrthoDB" id="3192089at2759"/>
<evidence type="ECO:0000259" key="1">
    <source>
        <dbReference type="Pfam" id="PF14200"/>
    </source>
</evidence>
<gene>
    <name evidence="3" type="ORF">MVEN_02262400</name>
</gene>
<sequence length="305" mass="33798">MVRTFHNTGAMAIYKLRTHPVKRNFCLVAAMPLAQGIYSITIYDSVSWAMEIAGGSPSDHTQVQIWQKASFGTKDSLNQLWMVKTTTNGNYTLRNLRSGSYMDMAEGSAANGTHIIGFQSNGSNNQQWKIIEAGEYYKIRNVQSQTYANLAGNYHANGNHIIGYKDTGGENNELWKFERRDVSAAEIQLSATKSGYDLDINLTSRNPMFYVPPAALLSEIWHQVSLNSSSDKGLAFQQAVSTWAEGNIRAAQDFSLLVGYARGTEQAENAEFNWTLSDNYSSVVFFSPTTGSTIAYPGGHSWGFF</sequence>
<dbReference type="PROSITE" id="PS50231">
    <property type="entry name" value="RICIN_B_LECTIN"/>
    <property type="match status" value="1"/>
</dbReference>
<evidence type="ECO:0000313" key="4">
    <source>
        <dbReference type="Proteomes" id="UP000620124"/>
    </source>
</evidence>
<dbReference type="InterPro" id="IPR040600">
    <property type="entry name" value="Agglutinin_C"/>
</dbReference>
<proteinExistence type="predicted"/>
<comment type="caution">
    <text evidence="3">The sequence shown here is derived from an EMBL/GenBank/DDBJ whole genome shotgun (WGS) entry which is preliminary data.</text>
</comment>
<feature type="domain" description="Agglutinin C-terminal" evidence="2">
    <location>
        <begin position="230"/>
        <end position="292"/>
    </location>
</feature>
<dbReference type="Gene3D" id="3.30.460.70">
    <property type="match status" value="1"/>
</dbReference>
<feature type="domain" description="Ricin B lectin" evidence="1">
    <location>
        <begin position="35"/>
        <end position="116"/>
    </location>
</feature>
<dbReference type="Proteomes" id="UP000620124">
    <property type="component" value="Unassembled WGS sequence"/>
</dbReference>
<accession>A0A8H6X5Z7</accession>
<organism evidence="3 4">
    <name type="scientific">Mycena venus</name>
    <dbReference type="NCBI Taxonomy" id="2733690"/>
    <lineage>
        <taxon>Eukaryota</taxon>
        <taxon>Fungi</taxon>
        <taxon>Dikarya</taxon>
        <taxon>Basidiomycota</taxon>
        <taxon>Agaricomycotina</taxon>
        <taxon>Agaricomycetes</taxon>
        <taxon>Agaricomycetidae</taxon>
        <taxon>Agaricales</taxon>
        <taxon>Marasmiineae</taxon>
        <taxon>Mycenaceae</taxon>
        <taxon>Mycena</taxon>
    </lineage>
</organism>
<dbReference type="EMBL" id="JACAZI010000025">
    <property type="protein sequence ID" value="KAF7335117.1"/>
    <property type="molecule type" value="Genomic_DNA"/>
</dbReference>
<dbReference type="Pfam" id="PF18021">
    <property type="entry name" value="Agglutinin_C"/>
    <property type="match status" value="1"/>
</dbReference>
<dbReference type="AlphaFoldDB" id="A0A8H6X5Z7"/>
<reference evidence="3" key="1">
    <citation type="submission" date="2020-05" db="EMBL/GenBank/DDBJ databases">
        <title>Mycena genomes resolve the evolution of fungal bioluminescence.</title>
        <authorList>
            <person name="Tsai I.J."/>
        </authorList>
    </citation>
    <scope>NUCLEOTIDE SEQUENCE</scope>
    <source>
        <strain evidence="3">CCC161011</strain>
    </source>
</reference>
<protein>
    <submittedName>
        <fullName evidence="3">Carbohydrate-binding module family 13 protein</fullName>
    </submittedName>
</protein>
<dbReference type="InterPro" id="IPR000772">
    <property type="entry name" value="Ricin_B_lectin"/>
</dbReference>
<evidence type="ECO:0000259" key="2">
    <source>
        <dbReference type="Pfam" id="PF18021"/>
    </source>
</evidence>
<feature type="domain" description="Ricin B lectin" evidence="1">
    <location>
        <begin position="124"/>
        <end position="201"/>
    </location>
</feature>
<dbReference type="SUPFAM" id="SSF54001">
    <property type="entry name" value="Cysteine proteinases"/>
    <property type="match status" value="1"/>
</dbReference>
<evidence type="ECO:0000313" key="3">
    <source>
        <dbReference type="EMBL" id="KAF7335117.1"/>
    </source>
</evidence>
<dbReference type="Gene3D" id="2.80.10.50">
    <property type="match status" value="1"/>
</dbReference>
<keyword evidence="4" id="KW-1185">Reference proteome</keyword>
<dbReference type="Pfam" id="PF14200">
    <property type="entry name" value="RicinB_lectin_2"/>
    <property type="match status" value="2"/>
</dbReference>
<dbReference type="SUPFAM" id="SSF50370">
    <property type="entry name" value="Ricin B-like lectins"/>
    <property type="match status" value="1"/>
</dbReference>